<evidence type="ECO:0000313" key="5">
    <source>
        <dbReference type="Proteomes" id="UP000525652"/>
    </source>
</evidence>
<reference evidence="4 5" key="1">
    <citation type="submission" date="2020-07" db="EMBL/GenBank/DDBJ databases">
        <authorList>
            <person name="Feng X."/>
        </authorList>
    </citation>
    <scope>NUCLEOTIDE SEQUENCE [LARGE SCALE GENOMIC DNA]</scope>
    <source>
        <strain evidence="4 5">JCM14086</strain>
    </source>
</reference>
<sequence>MTAMILFFDIDETLVDQSRSEKIAATHFWDELKLAKQYTLPAFHREWETSKNRSIQKYLNGEISFPEQRRERIRHFFPGQNENDTTIDSYFEIYREAFEASWSLFPDVCPCLDRFRDSRLGIISNGDSQQQRRKLQNTGIFERFEVIVISGDCGFPKPNKEIFIEACKQMGAKPERCLYIGDHYETDIIGCTSAGMNGILINRPQKKHPESTFAISSLRELNEETLNQAARNTDADQH</sequence>
<evidence type="ECO:0000256" key="2">
    <source>
        <dbReference type="ARBA" id="ARBA00022801"/>
    </source>
</evidence>
<keyword evidence="5" id="KW-1185">Reference proteome</keyword>
<name>A0A7X1AXS6_9BACT</name>
<dbReference type="InterPro" id="IPR036412">
    <property type="entry name" value="HAD-like_sf"/>
</dbReference>
<dbReference type="InterPro" id="IPR023214">
    <property type="entry name" value="HAD_sf"/>
</dbReference>
<evidence type="ECO:0000256" key="1">
    <source>
        <dbReference type="ARBA" id="ARBA00001946"/>
    </source>
</evidence>
<dbReference type="NCBIfam" id="TIGR01549">
    <property type="entry name" value="HAD-SF-IA-v1"/>
    <property type="match status" value="1"/>
</dbReference>
<keyword evidence="3" id="KW-0460">Magnesium</keyword>
<protein>
    <submittedName>
        <fullName evidence="4">HAD family hydrolase</fullName>
    </submittedName>
</protein>
<dbReference type="InterPro" id="IPR006439">
    <property type="entry name" value="HAD-SF_hydro_IA"/>
</dbReference>
<dbReference type="GO" id="GO:0016787">
    <property type="term" value="F:hydrolase activity"/>
    <property type="evidence" value="ECO:0007669"/>
    <property type="project" value="UniProtKB-KW"/>
</dbReference>
<dbReference type="Gene3D" id="1.20.120.710">
    <property type="entry name" value="Haloacid dehalogenase hydrolase-like domain"/>
    <property type="match status" value="1"/>
</dbReference>
<dbReference type="PANTHER" id="PTHR46470">
    <property type="entry name" value="N-ACYLNEURAMINATE-9-PHOSPHATASE"/>
    <property type="match status" value="1"/>
</dbReference>
<dbReference type="SFLD" id="SFLDS00003">
    <property type="entry name" value="Haloacid_Dehalogenase"/>
    <property type="match status" value="1"/>
</dbReference>
<gene>
    <name evidence="4" type="ORF">H5P30_08655</name>
</gene>
<comment type="caution">
    <text evidence="4">The sequence shown here is derived from an EMBL/GenBank/DDBJ whole genome shotgun (WGS) entry which is preliminary data.</text>
</comment>
<dbReference type="AlphaFoldDB" id="A0A7X1AXS6"/>
<dbReference type="InterPro" id="IPR051400">
    <property type="entry name" value="HAD-like_hydrolase"/>
</dbReference>
<dbReference type="GO" id="GO:0044281">
    <property type="term" value="P:small molecule metabolic process"/>
    <property type="evidence" value="ECO:0007669"/>
    <property type="project" value="UniProtKB-ARBA"/>
</dbReference>
<keyword evidence="2 4" id="KW-0378">Hydrolase</keyword>
<comment type="cofactor">
    <cofactor evidence="1">
        <name>Mg(2+)</name>
        <dbReference type="ChEBI" id="CHEBI:18420"/>
    </cofactor>
</comment>
<dbReference type="SFLD" id="SFLDG01129">
    <property type="entry name" value="C1.5:_HAD__Beta-PGM__Phosphata"/>
    <property type="match status" value="1"/>
</dbReference>
<dbReference type="NCBIfam" id="TIGR01509">
    <property type="entry name" value="HAD-SF-IA-v3"/>
    <property type="match status" value="1"/>
</dbReference>
<evidence type="ECO:0000313" key="4">
    <source>
        <dbReference type="EMBL" id="MBC2601847.1"/>
    </source>
</evidence>
<dbReference type="PANTHER" id="PTHR46470:SF4">
    <property type="entry name" value="5-AMINO-6-(5-PHOSPHO-D-RIBITYLAMINO)URACIL PHOSPHATASE YIGB"/>
    <property type="match status" value="1"/>
</dbReference>
<dbReference type="EMBL" id="JACHVA010000076">
    <property type="protein sequence ID" value="MBC2601847.1"/>
    <property type="molecule type" value="Genomic_DNA"/>
</dbReference>
<dbReference type="Gene3D" id="3.40.50.1000">
    <property type="entry name" value="HAD superfamily/HAD-like"/>
    <property type="match status" value="1"/>
</dbReference>
<dbReference type="Proteomes" id="UP000525652">
    <property type="component" value="Unassembled WGS sequence"/>
</dbReference>
<accession>A0A7X1AXS6</accession>
<dbReference type="Pfam" id="PF00702">
    <property type="entry name" value="Hydrolase"/>
    <property type="match status" value="1"/>
</dbReference>
<organism evidence="4 5">
    <name type="scientific">Puniceicoccus vermicola</name>
    <dbReference type="NCBI Taxonomy" id="388746"/>
    <lineage>
        <taxon>Bacteria</taxon>
        <taxon>Pseudomonadati</taxon>
        <taxon>Verrucomicrobiota</taxon>
        <taxon>Opitutia</taxon>
        <taxon>Puniceicoccales</taxon>
        <taxon>Puniceicoccaceae</taxon>
        <taxon>Puniceicoccus</taxon>
    </lineage>
</organism>
<evidence type="ECO:0000256" key="3">
    <source>
        <dbReference type="ARBA" id="ARBA00022842"/>
    </source>
</evidence>
<dbReference type="SUPFAM" id="SSF56784">
    <property type="entry name" value="HAD-like"/>
    <property type="match status" value="1"/>
</dbReference>
<proteinExistence type="predicted"/>